<keyword evidence="3" id="KW-0479">Metal-binding</keyword>
<dbReference type="SMART" id="SM00849">
    <property type="entry name" value="Lactamase_B"/>
    <property type="match status" value="1"/>
</dbReference>
<keyword evidence="4" id="KW-0378">Hydrolase</keyword>
<comment type="similarity">
    <text evidence="2">Belongs to the metallo-beta-lactamase superfamily.</text>
</comment>
<evidence type="ECO:0000259" key="6">
    <source>
        <dbReference type="SMART" id="SM00849"/>
    </source>
</evidence>
<evidence type="ECO:0000256" key="3">
    <source>
        <dbReference type="ARBA" id="ARBA00022723"/>
    </source>
</evidence>
<dbReference type="Gene3D" id="3.60.15.10">
    <property type="entry name" value="Ribonuclease Z/Hydroxyacylglutathione hydrolase-like"/>
    <property type="match status" value="1"/>
</dbReference>
<proteinExistence type="inferred from homology"/>
<sequence>MHQRIATLAPMKNAKRLLLAAVAVLVVAATTLVLVGAATTSHPHQRSTLGVARPSTELLALLNEPGPVELESIASADWAVDRGGLVNLGHPTAKSAGLVDGDEPIQVFFHALRHPTKGLYIVDTGVEDALRDAPEQAALSGLLADAMKVKEKMQVKEPLGAWLAKESGPLAGVFLTHLHLDHLTGMADVPAGTPVYSGPGETTTRAFLNVLTRSVADRALSGKAAVSEWTYTPDTDGPFEGAVDIFGDGSVWALWVPGHTPGSTAYLVRSTKGPVLLVGDASHTRWGWEHDVEPGTFTADAARGRQSFEKLRAFAQAHPEVAVRLGHQH</sequence>
<keyword evidence="5" id="KW-0862">Zinc</keyword>
<dbReference type="EMBL" id="FOIB01000016">
    <property type="protein sequence ID" value="SEU41196.1"/>
    <property type="molecule type" value="Genomic_DNA"/>
</dbReference>
<feature type="domain" description="Metallo-beta-lactamase" evidence="6">
    <location>
        <begin position="106"/>
        <end position="318"/>
    </location>
</feature>
<evidence type="ECO:0000256" key="1">
    <source>
        <dbReference type="ARBA" id="ARBA00001947"/>
    </source>
</evidence>
<evidence type="ECO:0000256" key="4">
    <source>
        <dbReference type="ARBA" id="ARBA00022801"/>
    </source>
</evidence>
<evidence type="ECO:0000256" key="5">
    <source>
        <dbReference type="ARBA" id="ARBA00022833"/>
    </source>
</evidence>
<dbReference type="Pfam" id="PF00753">
    <property type="entry name" value="Lactamase_B"/>
    <property type="match status" value="1"/>
</dbReference>
<reference evidence="7 8" key="1">
    <citation type="submission" date="2016-10" db="EMBL/GenBank/DDBJ databases">
        <authorList>
            <person name="Varghese N."/>
            <person name="Submissions S."/>
        </authorList>
    </citation>
    <scope>NUCLEOTIDE SEQUENCE [LARGE SCALE GENOMIC DNA]</scope>
    <source>
        <strain evidence="7 8">DSM 16525</strain>
    </source>
</reference>
<dbReference type="InterPro" id="IPR036866">
    <property type="entry name" value="RibonucZ/Hydroxyglut_hydro"/>
</dbReference>
<comment type="cofactor">
    <cofactor evidence="1">
        <name>Zn(2+)</name>
        <dbReference type="ChEBI" id="CHEBI:29105"/>
    </cofactor>
</comment>
<evidence type="ECO:0000313" key="7">
    <source>
        <dbReference type="EMBL" id="SEU41196.1"/>
    </source>
</evidence>
<evidence type="ECO:0000256" key="2">
    <source>
        <dbReference type="ARBA" id="ARBA00007749"/>
    </source>
</evidence>
<dbReference type="InterPro" id="IPR001279">
    <property type="entry name" value="Metallo-B-lactamas"/>
</dbReference>
<dbReference type="InterPro" id="IPR051013">
    <property type="entry name" value="MBL_superfamily_lactonases"/>
</dbReference>
<name>A0ABY1CWG4_MYXFU</name>
<evidence type="ECO:0000313" key="8">
    <source>
        <dbReference type="Proteomes" id="UP000183760"/>
    </source>
</evidence>
<accession>A0ABY1CWG4</accession>
<gene>
    <name evidence="7" type="ORF">SAMN05443572_116122</name>
</gene>
<protein>
    <submittedName>
        <fullName evidence="7">Metallo-beta-lactamase superfamily protein</fullName>
    </submittedName>
</protein>
<dbReference type="SUPFAM" id="SSF56281">
    <property type="entry name" value="Metallo-hydrolase/oxidoreductase"/>
    <property type="match status" value="1"/>
</dbReference>
<comment type="caution">
    <text evidence="7">The sequence shown here is derived from an EMBL/GenBank/DDBJ whole genome shotgun (WGS) entry which is preliminary data.</text>
</comment>
<dbReference type="PANTHER" id="PTHR42978:SF2">
    <property type="entry name" value="102 KBASES UNSTABLE REGION: FROM 1 TO 119443"/>
    <property type="match status" value="1"/>
</dbReference>
<dbReference type="PANTHER" id="PTHR42978">
    <property type="entry name" value="QUORUM-QUENCHING LACTONASE YTNP-RELATED-RELATED"/>
    <property type="match status" value="1"/>
</dbReference>
<organism evidence="7 8">
    <name type="scientific">Myxococcus fulvus</name>
    <dbReference type="NCBI Taxonomy" id="33"/>
    <lineage>
        <taxon>Bacteria</taxon>
        <taxon>Pseudomonadati</taxon>
        <taxon>Myxococcota</taxon>
        <taxon>Myxococcia</taxon>
        <taxon>Myxococcales</taxon>
        <taxon>Cystobacterineae</taxon>
        <taxon>Myxococcaceae</taxon>
        <taxon>Myxococcus</taxon>
    </lineage>
</organism>
<keyword evidence="8" id="KW-1185">Reference proteome</keyword>
<dbReference type="Proteomes" id="UP000183760">
    <property type="component" value="Unassembled WGS sequence"/>
</dbReference>